<reference evidence="2 3" key="1">
    <citation type="submission" date="2018-05" db="EMBL/GenBank/DDBJ databases">
        <title>Reference genomes for bee gut microbiota database.</title>
        <authorList>
            <person name="Ellegaard K.M."/>
        </authorList>
    </citation>
    <scope>NUCLEOTIDE SEQUENCE [LARGE SCALE GENOMIC DNA]</scope>
    <source>
        <strain evidence="2 3">ESL0199</strain>
    </source>
</reference>
<dbReference type="EMBL" id="QGLK01000004">
    <property type="protein sequence ID" value="PXY88075.1"/>
    <property type="molecule type" value="Genomic_DNA"/>
</dbReference>
<comment type="caution">
    <text evidence="2">The sequence shown here is derived from an EMBL/GenBank/DDBJ whole genome shotgun (WGS) entry which is preliminary data.</text>
</comment>
<dbReference type="RefSeq" id="WP_110413141.1">
    <property type="nucleotide sequence ID" value="NZ_QGLK01000004.1"/>
</dbReference>
<evidence type="ECO:0000313" key="3">
    <source>
        <dbReference type="Proteomes" id="UP000248128"/>
    </source>
</evidence>
<feature type="transmembrane region" description="Helical" evidence="1">
    <location>
        <begin position="9"/>
        <end position="30"/>
    </location>
</feature>
<name>A0A318N3V9_9BIFI</name>
<evidence type="ECO:0000313" key="2">
    <source>
        <dbReference type="EMBL" id="PXY88075.1"/>
    </source>
</evidence>
<proteinExistence type="predicted"/>
<accession>A0A318N3V9</accession>
<organism evidence="2 3">
    <name type="scientific">Bifidobacterium asteroides</name>
    <dbReference type="NCBI Taxonomy" id="1684"/>
    <lineage>
        <taxon>Bacteria</taxon>
        <taxon>Bacillati</taxon>
        <taxon>Actinomycetota</taxon>
        <taxon>Actinomycetes</taxon>
        <taxon>Bifidobacteriales</taxon>
        <taxon>Bifidobacteriaceae</taxon>
        <taxon>Bifidobacterium</taxon>
    </lineage>
</organism>
<dbReference type="AlphaFoldDB" id="A0A318N3V9"/>
<dbReference type="Proteomes" id="UP000248128">
    <property type="component" value="Unassembled WGS sequence"/>
</dbReference>
<protein>
    <submittedName>
        <fullName evidence="2">Uncharacterized protein</fullName>
    </submittedName>
</protein>
<keyword evidence="1" id="KW-0812">Transmembrane</keyword>
<evidence type="ECO:0000256" key="1">
    <source>
        <dbReference type="SAM" id="Phobius"/>
    </source>
</evidence>
<keyword evidence="1" id="KW-1133">Transmembrane helix</keyword>
<keyword evidence="1" id="KW-0472">Membrane</keyword>
<gene>
    <name evidence="2" type="ORF">DKK74_05400</name>
</gene>
<sequence length="63" mass="6686">MGIGLDNSVIAMVPVMSDLSIGAALGGLGFMDKMNLWTAMMGVLGEVSILLALLRARFSLYRP</sequence>
<feature type="transmembrane region" description="Helical" evidence="1">
    <location>
        <begin position="36"/>
        <end position="54"/>
    </location>
</feature>